<gene>
    <name evidence="2" type="ORF">COCSUDRAFT_53394</name>
</gene>
<dbReference type="AlphaFoldDB" id="I0YYV4"/>
<name>I0YYV4_COCSC</name>
<evidence type="ECO:0000313" key="2">
    <source>
        <dbReference type="EMBL" id="EIE23573.1"/>
    </source>
</evidence>
<dbReference type="KEGG" id="csl:COCSUDRAFT_53394"/>
<evidence type="ECO:0000313" key="3">
    <source>
        <dbReference type="Proteomes" id="UP000007264"/>
    </source>
</evidence>
<dbReference type="Proteomes" id="UP000007264">
    <property type="component" value="Unassembled WGS sequence"/>
</dbReference>
<protein>
    <submittedName>
        <fullName evidence="2">Uncharacterized protein</fullName>
    </submittedName>
</protein>
<comment type="caution">
    <text evidence="2">The sequence shown here is derived from an EMBL/GenBank/DDBJ whole genome shotgun (WGS) entry which is preliminary data.</text>
</comment>
<keyword evidence="1" id="KW-0732">Signal</keyword>
<proteinExistence type="predicted"/>
<dbReference type="RefSeq" id="XP_005648117.1">
    <property type="nucleotide sequence ID" value="XM_005648060.1"/>
</dbReference>
<dbReference type="EMBL" id="AGSI01000007">
    <property type="protein sequence ID" value="EIE23573.1"/>
    <property type="molecule type" value="Genomic_DNA"/>
</dbReference>
<keyword evidence="3" id="KW-1185">Reference proteome</keyword>
<dbReference type="GeneID" id="17041565"/>
<evidence type="ECO:0000256" key="1">
    <source>
        <dbReference type="SAM" id="SignalP"/>
    </source>
</evidence>
<feature type="chain" id="PRO_5003636782" evidence="1">
    <location>
        <begin position="26"/>
        <end position="181"/>
    </location>
</feature>
<feature type="signal peptide" evidence="1">
    <location>
        <begin position="1"/>
        <end position="25"/>
    </location>
</feature>
<dbReference type="OrthoDB" id="10339907at2759"/>
<reference evidence="2 3" key="1">
    <citation type="journal article" date="2012" name="Genome Biol.">
        <title>The genome of the polar eukaryotic microalga coccomyxa subellipsoidea reveals traits of cold adaptation.</title>
        <authorList>
            <person name="Blanc G."/>
            <person name="Agarkova I."/>
            <person name="Grimwood J."/>
            <person name="Kuo A."/>
            <person name="Brueggeman A."/>
            <person name="Dunigan D."/>
            <person name="Gurnon J."/>
            <person name="Ladunga I."/>
            <person name="Lindquist E."/>
            <person name="Lucas S."/>
            <person name="Pangilinan J."/>
            <person name="Proschold T."/>
            <person name="Salamov A."/>
            <person name="Schmutz J."/>
            <person name="Weeks D."/>
            <person name="Yamada T."/>
            <person name="Claverie J.M."/>
            <person name="Grigoriev I."/>
            <person name="Van Etten J."/>
            <person name="Lomsadze A."/>
            <person name="Borodovsky M."/>
        </authorList>
    </citation>
    <scope>NUCLEOTIDE SEQUENCE [LARGE SCALE GENOMIC DNA]</scope>
    <source>
        <strain evidence="2 3">C-169</strain>
    </source>
</reference>
<accession>I0YYV4</accession>
<organism evidence="2 3">
    <name type="scientific">Coccomyxa subellipsoidea (strain C-169)</name>
    <name type="common">Green microalga</name>
    <dbReference type="NCBI Taxonomy" id="574566"/>
    <lineage>
        <taxon>Eukaryota</taxon>
        <taxon>Viridiplantae</taxon>
        <taxon>Chlorophyta</taxon>
        <taxon>core chlorophytes</taxon>
        <taxon>Trebouxiophyceae</taxon>
        <taxon>Trebouxiophyceae incertae sedis</taxon>
        <taxon>Coccomyxaceae</taxon>
        <taxon>Coccomyxa</taxon>
        <taxon>Coccomyxa subellipsoidea</taxon>
    </lineage>
</organism>
<sequence length="181" mass="19722">MSTTWGLLCFFQTTVLLTVTCTSDAAHSPLIRTLESEGDFSDCIDSDQLTNGLSTACTLLVGSLVESVKEQAAGSIEGEYFPFMCHDGHLAYASLDSGERILWYSRDYKDWNINAGLEAKPEEVLAFASDAGVGSGVQEPFYSGAGTWWVVRRPGLRTSLEEMFTEAKGLRVQCIEGQSVV</sequence>